<organism evidence="3 4">
    <name type="scientific">Alteromonas pelagimontana</name>
    <dbReference type="NCBI Taxonomy" id="1858656"/>
    <lineage>
        <taxon>Bacteria</taxon>
        <taxon>Pseudomonadati</taxon>
        <taxon>Pseudomonadota</taxon>
        <taxon>Gammaproteobacteria</taxon>
        <taxon>Alteromonadales</taxon>
        <taxon>Alteromonadaceae</taxon>
        <taxon>Alteromonas/Salinimonas group</taxon>
        <taxon>Alteromonas</taxon>
    </lineage>
</organism>
<dbReference type="RefSeq" id="WP_075610610.1">
    <property type="nucleotide sequence ID" value="NZ_CP052766.1"/>
</dbReference>
<reference evidence="3 4" key="2">
    <citation type="submission" date="2020-04" db="EMBL/GenBank/DDBJ databases">
        <title>Complete genome sequence of Alteromonas pelagimontana 5.12T.</title>
        <authorList>
            <person name="Sinha R.K."/>
            <person name="Krishnan K.P."/>
            <person name="Kurian J.P."/>
        </authorList>
    </citation>
    <scope>NUCLEOTIDE SEQUENCE [LARGE SCALE GENOMIC DNA]</scope>
    <source>
        <strain evidence="3 4">5.12</strain>
    </source>
</reference>
<evidence type="ECO:0000259" key="2">
    <source>
        <dbReference type="Pfam" id="PF20157"/>
    </source>
</evidence>
<reference evidence="4" key="1">
    <citation type="submission" date="2014-12" db="EMBL/GenBank/DDBJ databases">
        <title>Complete genome sequence of a multi-drug resistant Klebsiella pneumoniae.</title>
        <authorList>
            <person name="Hua X."/>
            <person name="Chen Q."/>
            <person name="Li X."/>
            <person name="Feng Y."/>
            <person name="Ruan Z."/>
            <person name="Yu Y."/>
        </authorList>
    </citation>
    <scope>NUCLEOTIDE SEQUENCE [LARGE SCALE GENOMIC DNA]</scope>
    <source>
        <strain evidence="4">5.12</strain>
    </source>
</reference>
<name>A0A6M4MF91_9ALTE</name>
<evidence type="ECO:0000259" key="1">
    <source>
        <dbReference type="Pfam" id="PF01973"/>
    </source>
</evidence>
<feature type="domain" description="6-hydroxymethylpterin diphosphokinase MptE-like" evidence="1">
    <location>
        <begin position="541"/>
        <end position="709"/>
    </location>
</feature>
<dbReference type="PANTHER" id="PTHR41786:SF1">
    <property type="entry name" value="6-HYDROXYMETHYLPTERIN DIPHOSPHOKINASE MPTE-LIKE DOMAIN-CONTAINING PROTEIN"/>
    <property type="match status" value="1"/>
</dbReference>
<keyword evidence="4" id="KW-1185">Reference proteome</keyword>
<dbReference type="Pfam" id="PF01973">
    <property type="entry name" value="MptE-like"/>
    <property type="match status" value="1"/>
</dbReference>
<sequence>MLKNIHLHVDSDEFRQHALEQQAAKEIDQRQRENLNAIQRYMPNIRNYLLADKSSSVSVLCNKHGELNIVDYQSGRVLYGEHPYEEAQEQVRYFAEYPLRVELSPLSNGEEPALRPFLDGLQSTAAETYRKSQPLPDKINVMVVLGFGLGFHVEQLIQSFQINHLIVYEPNIAYIRCSISAMQWKQTLELAKKKNTGLYLQIGKDGSELAAHIEELAANVPISDFYLFQHYPQEVFNEVSEKLATENWEMFKRWDPGSRKTLPNENYLSAWQSPTDHTQWSAEHLNLEQFTANLEALKKYFPAIHQQFKDYQPAHWTPLANTSGEVNVFHKETLMPLYGSSPIEDCLKSFEDFAEQPNKDSLILSYAGKKLNPYLHYQFVEKIQPVLEEIEEYKGELLATIKSMIIFGMGAGYQLPYIFEKYKVEKLFICEPNKDYFYASLFAIDWAKVLQIVDETDARIYLDIGDDGSNLVGDLLSQFHAVGPYILASTYFYQGYYNVALIRAIAELREQLQVIIAMGDYFDHSRYCITHTTWALENKIPFLVRNASDFLSAEMKDTPVFIVGNGPSLDSLLPLIKEHEEQVIVVSCGTALQSLHRHGITPDFHAEIEINRSTFDWAARVGDFSYLKNISLISCNGVHPDACNLYRDTFLAFKEGESASISIARIFPEHKWAMLGKSYPTVTNFAADFITTIGFRQIYLCGVDMGFVNTGHHHSKSSGYYKDDGEQLYDYSEDNDVSILVEGNLRDKVYTKFEFKIAKRMMEQAIEGRCEVYNPNDGAKIAGAQPLYPEDVFVVNNPQIKRNCLRLLKTHCFKYFDKESINHVKNTYQHSALSKELDELNELVAAEVTSTDEAAALIEKQRDLLLDSFRYNKSLIFYYFNGTVNYINSAFMRALSVKNDESRVAIFNQLHNKWRATLAEMTVSLNYDIDSFDFISSFASERRKFFYPRYLEKLGYKYEILPEEKMFLLPFSGPGRIPLPALNADLFRFIFVSKSNINTLNLEQDNQVFIFKCFDLLRESYDMFSTKRVLFLPGNFMDENCPFSNNDLHRVNIAILASTFNFAEFIIIPKIMIDPKLQCVEDFFDLSWISSFYIYDGFEFILLKKTRLITSEKMIGTGDRLSFMTEVTALDLIFREITMEEQRANKEALLKRCPELGKR</sequence>
<feature type="domain" description="Glycosyltransferase Maf N-terminal" evidence="2">
    <location>
        <begin position="290"/>
        <end position="516"/>
    </location>
</feature>
<dbReference type="Proteomes" id="UP000219285">
    <property type="component" value="Chromosome"/>
</dbReference>
<dbReference type="AlphaFoldDB" id="A0A6M4MF91"/>
<keyword evidence="3" id="KW-0808">Transferase</keyword>
<protein>
    <submittedName>
        <fullName evidence="3">Motility associated factor glycosyltransferase family protein</fullName>
    </submittedName>
</protein>
<accession>A0A6M4MF91</accession>
<dbReference type="InterPro" id="IPR002826">
    <property type="entry name" value="MptE-like"/>
</dbReference>
<dbReference type="Pfam" id="PF20157">
    <property type="entry name" value="Maf_flag10_N"/>
    <property type="match status" value="2"/>
</dbReference>
<feature type="domain" description="Glycosyltransferase Maf N-terminal" evidence="2">
    <location>
        <begin position="33"/>
        <end position="245"/>
    </location>
</feature>
<gene>
    <name evidence="3" type="ORF">CA267_014185</name>
</gene>
<dbReference type="PANTHER" id="PTHR41786">
    <property type="entry name" value="MOTILITY ACCESSORY FACTOR MAF"/>
    <property type="match status" value="1"/>
</dbReference>
<evidence type="ECO:0000313" key="3">
    <source>
        <dbReference type="EMBL" id="QJR81824.1"/>
    </source>
</evidence>
<dbReference type="KEGG" id="apel:CA267_014185"/>
<dbReference type="InterPro" id="IPR045376">
    <property type="entry name" value="Maf_N"/>
</dbReference>
<dbReference type="GO" id="GO:0016740">
    <property type="term" value="F:transferase activity"/>
    <property type="evidence" value="ECO:0007669"/>
    <property type="project" value="UniProtKB-KW"/>
</dbReference>
<evidence type="ECO:0000313" key="4">
    <source>
        <dbReference type="Proteomes" id="UP000219285"/>
    </source>
</evidence>
<proteinExistence type="predicted"/>
<dbReference type="EMBL" id="CP052766">
    <property type="protein sequence ID" value="QJR81824.1"/>
    <property type="molecule type" value="Genomic_DNA"/>
</dbReference>